<name>X1SHA7_9ZZZZ</name>
<accession>X1SHA7</accession>
<reference evidence="1" key="1">
    <citation type="journal article" date="2014" name="Front. Microbiol.">
        <title>High frequency of phylogenetically diverse reductive dehalogenase-homologous genes in deep subseafloor sedimentary metagenomes.</title>
        <authorList>
            <person name="Kawai M."/>
            <person name="Futagami T."/>
            <person name="Toyoda A."/>
            <person name="Takaki Y."/>
            <person name="Nishi S."/>
            <person name="Hori S."/>
            <person name="Arai W."/>
            <person name="Tsubouchi T."/>
            <person name="Morono Y."/>
            <person name="Uchiyama I."/>
            <person name="Ito T."/>
            <person name="Fujiyama A."/>
            <person name="Inagaki F."/>
            <person name="Takami H."/>
        </authorList>
    </citation>
    <scope>NUCLEOTIDE SEQUENCE</scope>
    <source>
        <strain evidence="1">Expedition CK06-06</strain>
    </source>
</reference>
<dbReference type="AlphaFoldDB" id="X1SHA7"/>
<protein>
    <submittedName>
        <fullName evidence="1">Uncharacterized protein</fullName>
    </submittedName>
</protein>
<sequence>MTVNGSLLSLTIREKIHYKYIIQTAVRIAKVY</sequence>
<evidence type="ECO:0000313" key="1">
    <source>
        <dbReference type="EMBL" id="GAI67149.1"/>
    </source>
</evidence>
<comment type="caution">
    <text evidence="1">The sequence shown here is derived from an EMBL/GenBank/DDBJ whole genome shotgun (WGS) entry which is preliminary data.</text>
</comment>
<proteinExistence type="predicted"/>
<feature type="non-terminal residue" evidence="1">
    <location>
        <position position="32"/>
    </location>
</feature>
<organism evidence="1">
    <name type="scientific">marine sediment metagenome</name>
    <dbReference type="NCBI Taxonomy" id="412755"/>
    <lineage>
        <taxon>unclassified sequences</taxon>
        <taxon>metagenomes</taxon>
        <taxon>ecological metagenomes</taxon>
    </lineage>
</organism>
<gene>
    <name evidence="1" type="ORF">S06H3_66428</name>
</gene>
<dbReference type="EMBL" id="BARV01045264">
    <property type="protein sequence ID" value="GAI67149.1"/>
    <property type="molecule type" value="Genomic_DNA"/>
</dbReference>